<reference evidence="2 3" key="1">
    <citation type="submission" date="2020-08" db="EMBL/GenBank/DDBJ databases">
        <title>Genomic Encyclopedia of Type Strains, Phase III (KMG-III): the genomes of soil and plant-associated and newly described type strains.</title>
        <authorList>
            <person name="Whitman W."/>
        </authorList>
    </citation>
    <scope>NUCLEOTIDE SEQUENCE [LARGE SCALE GENOMIC DNA]</scope>
    <source>
        <strain evidence="2 3">CECT 8654</strain>
    </source>
</reference>
<evidence type="ECO:0000313" key="2">
    <source>
        <dbReference type="EMBL" id="MBB3048364.1"/>
    </source>
</evidence>
<accession>A0A7W4Z6B9</accession>
<dbReference type="AlphaFoldDB" id="A0A7W4Z6B9"/>
<dbReference type="InterPro" id="IPR014710">
    <property type="entry name" value="RmlC-like_jellyroll"/>
</dbReference>
<dbReference type="Proteomes" id="UP000537130">
    <property type="component" value="Unassembled WGS sequence"/>
</dbReference>
<dbReference type="GO" id="GO:0016853">
    <property type="term" value="F:isomerase activity"/>
    <property type="evidence" value="ECO:0007669"/>
    <property type="project" value="UniProtKB-KW"/>
</dbReference>
<keyword evidence="2" id="KW-0413">Isomerase</keyword>
<evidence type="ECO:0000256" key="1">
    <source>
        <dbReference type="SAM" id="SignalP"/>
    </source>
</evidence>
<dbReference type="RefSeq" id="WP_183411152.1">
    <property type="nucleotide sequence ID" value="NZ_JACHWY010000003.1"/>
</dbReference>
<dbReference type="SUPFAM" id="SSF51182">
    <property type="entry name" value="RmlC-like cupins"/>
    <property type="match status" value="1"/>
</dbReference>
<keyword evidence="3" id="KW-1185">Reference proteome</keyword>
<dbReference type="EMBL" id="JACHWY010000003">
    <property type="protein sequence ID" value="MBB3048364.1"/>
    <property type="molecule type" value="Genomic_DNA"/>
</dbReference>
<name>A0A7W4Z6B9_9GAMM</name>
<gene>
    <name evidence="2" type="ORF">FHR99_002638</name>
</gene>
<dbReference type="Gene3D" id="2.60.120.10">
    <property type="entry name" value="Jelly Rolls"/>
    <property type="match status" value="1"/>
</dbReference>
<proteinExistence type="predicted"/>
<feature type="chain" id="PRO_5030824816" evidence="1">
    <location>
        <begin position="25"/>
        <end position="127"/>
    </location>
</feature>
<evidence type="ECO:0000313" key="3">
    <source>
        <dbReference type="Proteomes" id="UP000537130"/>
    </source>
</evidence>
<dbReference type="InterPro" id="IPR011051">
    <property type="entry name" value="RmlC_Cupin_sf"/>
</dbReference>
<organism evidence="2 3">
    <name type="scientific">Litorivivens lipolytica</name>
    <dbReference type="NCBI Taxonomy" id="1524264"/>
    <lineage>
        <taxon>Bacteria</taxon>
        <taxon>Pseudomonadati</taxon>
        <taxon>Pseudomonadota</taxon>
        <taxon>Gammaproteobacteria</taxon>
        <taxon>Litorivivens</taxon>
    </lineage>
</organism>
<sequence length="127" mass="13987">MLFKNLHRVLAFLVCLAVSASVIAGARQHRAAHIASPGQYTVLHENEHVLVLKMVLKPGESDSMHRHHNETVYFQRGGSLNITLSNGEGMRVDVPDGHVMWHEAWAHQVKNVGGNVVVAIIVESKPS</sequence>
<keyword evidence="1" id="KW-0732">Signal</keyword>
<protein>
    <submittedName>
        <fullName evidence="2">Mannose-6-phosphate isomerase-like protein (Cupin superfamily)</fullName>
    </submittedName>
</protein>
<feature type="signal peptide" evidence="1">
    <location>
        <begin position="1"/>
        <end position="24"/>
    </location>
</feature>
<comment type="caution">
    <text evidence="2">The sequence shown here is derived from an EMBL/GenBank/DDBJ whole genome shotgun (WGS) entry which is preliminary data.</text>
</comment>